<dbReference type="InterPro" id="IPR006311">
    <property type="entry name" value="TAT_signal"/>
</dbReference>
<accession>A0ABV4BV52</accession>
<reference evidence="12 13" key="1">
    <citation type="submission" date="2024-08" db="EMBL/GenBank/DDBJ databases">
        <title>Mycobacterium servetensis sp. nov., a novel rapid-growing mycobacterial species recovered from a human patient in Zaragoza, Spain.</title>
        <authorList>
            <person name="Tristancho-Baro A.I."/>
            <person name="Buenestado-Serrano S."/>
            <person name="Garcia De Viedma D."/>
            <person name="Milagro-Beamonte A."/>
            <person name="Burillo N."/>
            <person name="Sanz S."/>
            <person name="Lopez-Calleja A.I."/>
            <person name="Penas-Utrilla D."/>
            <person name="Guardingo M."/>
            <person name="Garcia M.J."/>
            <person name="Vinuelas-Bayon J."/>
        </authorList>
    </citation>
    <scope>NUCLEOTIDE SEQUENCE [LARGE SCALE GENOMIC DNA]</scope>
    <source>
        <strain evidence="13">HUMS_12744610</strain>
    </source>
</reference>
<evidence type="ECO:0000256" key="10">
    <source>
        <dbReference type="ARBA" id="ARBA00048109"/>
    </source>
</evidence>
<dbReference type="SUPFAM" id="SSF53474">
    <property type="entry name" value="alpha/beta-Hydrolases"/>
    <property type="match status" value="1"/>
</dbReference>
<evidence type="ECO:0000256" key="2">
    <source>
        <dbReference type="ARBA" id="ARBA00004613"/>
    </source>
</evidence>
<keyword evidence="8" id="KW-0012">Acyltransferase</keyword>
<evidence type="ECO:0000313" key="13">
    <source>
        <dbReference type="Proteomes" id="UP001564760"/>
    </source>
</evidence>
<dbReference type="EC" id="2.3.1.20" evidence="5"/>
<feature type="compositionally biased region" description="Pro residues" evidence="11">
    <location>
        <begin position="54"/>
        <end position="69"/>
    </location>
</feature>
<dbReference type="EMBL" id="JBGEDP010000001">
    <property type="protein sequence ID" value="MEY8014174.1"/>
    <property type="molecule type" value="Genomic_DNA"/>
</dbReference>
<comment type="catalytic activity">
    <reaction evidence="10">
        <text>an acyl-CoA + a 1,2-diacyl-sn-glycerol = a triacyl-sn-glycerol + CoA</text>
        <dbReference type="Rhea" id="RHEA:10868"/>
        <dbReference type="ChEBI" id="CHEBI:17815"/>
        <dbReference type="ChEBI" id="CHEBI:57287"/>
        <dbReference type="ChEBI" id="CHEBI:58342"/>
        <dbReference type="ChEBI" id="CHEBI:64615"/>
        <dbReference type="EC" id="2.3.1.20"/>
    </reaction>
</comment>
<dbReference type="Gene3D" id="3.40.50.1820">
    <property type="entry name" value="alpha/beta hydrolase"/>
    <property type="match status" value="1"/>
</dbReference>
<evidence type="ECO:0000256" key="4">
    <source>
        <dbReference type="ARBA" id="ARBA00012820"/>
    </source>
</evidence>
<evidence type="ECO:0000256" key="6">
    <source>
        <dbReference type="ARBA" id="ARBA00022525"/>
    </source>
</evidence>
<keyword evidence="13" id="KW-1185">Reference proteome</keyword>
<evidence type="ECO:0000256" key="9">
    <source>
        <dbReference type="ARBA" id="ARBA00032572"/>
    </source>
</evidence>
<dbReference type="RefSeq" id="WP_369736832.1">
    <property type="nucleotide sequence ID" value="NZ_JBGEDP010000001.1"/>
</dbReference>
<evidence type="ECO:0000256" key="5">
    <source>
        <dbReference type="ARBA" id="ARBA00013244"/>
    </source>
</evidence>
<evidence type="ECO:0000256" key="7">
    <source>
        <dbReference type="ARBA" id="ARBA00022679"/>
    </source>
</evidence>
<dbReference type="InterPro" id="IPR000801">
    <property type="entry name" value="Esterase-like"/>
</dbReference>
<dbReference type="EC" id="2.3.1.122" evidence="4"/>
<comment type="similarity">
    <text evidence="3">Belongs to the mycobacterial A85 antigen family.</text>
</comment>
<dbReference type="Pfam" id="PF00756">
    <property type="entry name" value="Esterase"/>
    <property type="match status" value="1"/>
</dbReference>
<dbReference type="PROSITE" id="PS51318">
    <property type="entry name" value="TAT"/>
    <property type="match status" value="1"/>
</dbReference>
<evidence type="ECO:0000256" key="8">
    <source>
        <dbReference type="ARBA" id="ARBA00023315"/>
    </source>
</evidence>
<evidence type="ECO:0000256" key="11">
    <source>
        <dbReference type="SAM" id="MobiDB-lite"/>
    </source>
</evidence>
<comment type="subcellular location">
    <subcellularLocation>
        <location evidence="2">Secreted</location>
    </subcellularLocation>
</comment>
<dbReference type="GO" id="GO:0016787">
    <property type="term" value="F:hydrolase activity"/>
    <property type="evidence" value="ECO:0007669"/>
    <property type="project" value="UniProtKB-KW"/>
</dbReference>
<organism evidence="12 13">
    <name type="scientific">Mycobacterium servetii</name>
    <dbReference type="NCBI Taxonomy" id="3237418"/>
    <lineage>
        <taxon>Bacteria</taxon>
        <taxon>Bacillati</taxon>
        <taxon>Actinomycetota</taxon>
        <taxon>Actinomycetes</taxon>
        <taxon>Mycobacteriales</taxon>
        <taxon>Mycobacteriaceae</taxon>
        <taxon>Mycobacterium</taxon>
    </lineage>
</organism>
<proteinExistence type="inferred from homology"/>
<evidence type="ECO:0000256" key="1">
    <source>
        <dbReference type="ARBA" id="ARBA00000697"/>
    </source>
</evidence>
<feature type="region of interest" description="Disordered" evidence="11">
    <location>
        <begin position="41"/>
        <end position="71"/>
    </location>
</feature>
<comment type="caution">
    <text evidence="12">The sequence shown here is derived from an EMBL/GenBank/DDBJ whole genome shotgun (WGS) entry which is preliminary data.</text>
</comment>
<gene>
    <name evidence="12" type="ORF">AB8998_03435</name>
</gene>
<keyword evidence="6" id="KW-0964">Secreted</keyword>
<dbReference type="InterPro" id="IPR029058">
    <property type="entry name" value="AB_hydrolase_fold"/>
</dbReference>
<evidence type="ECO:0000256" key="3">
    <source>
        <dbReference type="ARBA" id="ARBA00005874"/>
    </source>
</evidence>
<dbReference type="PANTHER" id="PTHR48098:SF1">
    <property type="entry name" value="DIACYLGLYCEROL ACYLTRANSFERASE_MYCOLYLTRANSFERASE AG85A"/>
    <property type="match status" value="1"/>
</dbReference>
<dbReference type="Proteomes" id="UP001564760">
    <property type="component" value="Unassembled WGS sequence"/>
</dbReference>
<comment type="catalytic activity">
    <reaction evidence="1">
        <text>2 alpha,alpha'-trehalose 6-mycolate = alpha,alpha'-trehalose 6,6'-bismycolate + alpha,alpha-trehalose</text>
        <dbReference type="Rhea" id="RHEA:23472"/>
        <dbReference type="ChEBI" id="CHEBI:16551"/>
        <dbReference type="ChEBI" id="CHEBI:18195"/>
        <dbReference type="ChEBI" id="CHEBI:18234"/>
        <dbReference type="EC" id="2.3.1.122"/>
    </reaction>
</comment>
<evidence type="ECO:0000313" key="12">
    <source>
        <dbReference type="EMBL" id="MEY8014174.1"/>
    </source>
</evidence>
<keyword evidence="12" id="KW-0378">Hydrolase</keyword>
<dbReference type="PANTHER" id="PTHR48098">
    <property type="entry name" value="ENTEROCHELIN ESTERASE-RELATED"/>
    <property type="match status" value="1"/>
</dbReference>
<keyword evidence="7" id="KW-0808">Transferase</keyword>
<dbReference type="InterPro" id="IPR050583">
    <property type="entry name" value="Mycobacterial_A85_antigen"/>
</dbReference>
<sequence length="305" mass="30675">MMARMPDLSRRAVLGLGAGAAVGAVGAYALDIVLKPRPSHAMPVPASVSRTGPPMAPATPREPAPPSQPAPTMVTGSFVSAARGGVTTNWAIARPPGQTRPLRPVIALHGKGSDAATVMAGGVEQGLAQAVDAGLPPFAVVAVDGGGGYWHKRASGEDSGAMVLDELIPMLSTQSLDTSRVAFLGWSMGGYGALLLGGRLGPARTAAICAVSPALWLSPGAAAPGAFDGPADFAANSVFGMPALGSIPIRVDCGDSDPFYAATKQFVAQLPNPPAGGFSPGGHNGAYWSSQLPAELTWLAPLLTG</sequence>
<name>A0ABV4BV52_9MYCO</name>
<protein>
    <recommendedName>
        <fullName evidence="9">Acyl-CoA:diacylglycerol acyltransferase</fullName>
        <ecNumber evidence="4">2.3.1.122</ecNumber>
        <ecNumber evidence="5">2.3.1.20</ecNumber>
    </recommendedName>
</protein>